<reference evidence="1 2" key="1">
    <citation type="submission" date="2016-04" db="EMBL/GenBank/DDBJ databases">
        <title>Draft genome of Fonsecaea erecta CBS 125763.</title>
        <authorList>
            <person name="Weiss V.A."/>
            <person name="Vicente V.A."/>
            <person name="Raittz R.T."/>
            <person name="Moreno L.F."/>
            <person name="De Souza E.M."/>
            <person name="Pedrosa F.O."/>
            <person name="Steffens M.B."/>
            <person name="Faoro H."/>
            <person name="Tadra-Sfeir M.Z."/>
            <person name="Najafzadeh M.J."/>
            <person name="Felipe M.S."/>
            <person name="Teixeira M."/>
            <person name="Sun J."/>
            <person name="Xi L."/>
            <person name="Gomes R."/>
            <person name="De Azevedo C.M."/>
            <person name="Salgado C.G."/>
            <person name="Da Silva M.B."/>
            <person name="Nascimento M.F."/>
            <person name="Queiroz-Telles F."/>
            <person name="Attili D.S."/>
            <person name="Gorbushina A."/>
        </authorList>
    </citation>
    <scope>NUCLEOTIDE SEQUENCE [LARGE SCALE GENOMIC DNA]</scope>
    <source>
        <strain evidence="1 2">CBS 125763</strain>
    </source>
</reference>
<sequence>MRAIGAIAIVGVASKTTPVYFSLLFLLPETSSSNILLRRAAPLRKLTANDSLESQSEIDPEKLTVSEGVIGNLWRLGQITTLDDAALVTSLYTVLMYSTVSSFPEVFPFV</sequence>
<dbReference type="AlphaFoldDB" id="A0A178Z2Q4"/>
<dbReference type="Proteomes" id="UP000078343">
    <property type="component" value="Unassembled WGS sequence"/>
</dbReference>
<dbReference type="EMBL" id="LVYI01000015">
    <property type="protein sequence ID" value="OAP54088.1"/>
    <property type="molecule type" value="Genomic_DNA"/>
</dbReference>
<dbReference type="GeneID" id="30015791"/>
<protein>
    <submittedName>
        <fullName evidence="1">Uncharacterized protein</fullName>
    </submittedName>
</protein>
<name>A0A178Z2Q4_9EURO</name>
<proteinExistence type="predicted"/>
<evidence type="ECO:0000313" key="2">
    <source>
        <dbReference type="Proteomes" id="UP000078343"/>
    </source>
</evidence>
<dbReference type="STRING" id="1367422.A0A178Z2Q4"/>
<evidence type="ECO:0000313" key="1">
    <source>
        <dbReference type="EMBL" id="OAP54088.1"/>
    </source>
</evidence>
<gene>
    <name evidence="1" type="ORF">AYL99_11623</name>
</gene>
<comment type="caution">
    <text evidence="1">The sequence shown here is derived from an EMBL/GenBank/DDBJ whole genome shotgun (WGS) entry which is preliminary data.</text>
</comment>
<dbReference type="RefSeq" id="XP_018687455.1">
    <property type="nucleotide sequence ID" value="XM_018843128.1"/>
</dbReference>
<keyword evidence="2" id="KW-1185">Reference proteome</keyword>
<organism evidence="1 2">
    <name type="scientific">Fonsecaea erecta</name>
    <dbReference type="NCBI Taxonomy" id="1367422"/>
    <lineage>
        <taxon>Eukaryota</taxon>
        <taxon>Fungi</taxon>
        <taxon>Dikarya</taxon>
        <taxon>Ascomycota</taxon>
        <taxon>Pezizomycotina</taxon>
        <taxon>Eurotiomycetes</taxon>
        <taxon>Chaetothyriomycetidae</taxon>
        <taxon>Chaetothyriales</taxon>
        <taxon>Herpotrichiellaceae</taxon>
        <taxon>Fonsecaea</taxon>
    </lineage>
</organism>
<accession>A0A178Z2Q4</accession>